<evidence type="ECO:0000313" key="3">
    <source>
        <dbReference type="RefSeq" id="XP_029653623.1"/>
    </source>
</evidence>
<dbReference type="AlphaFoldDB" id="A0A6P7TPJ1"/>
<dbReference type="PANTHER" id="PTHR21301:SF10">
    <property type="entry name" value="REVERSE TRANSCRIPTASE DOMAIN-CONTAINING PROTEIN"/>
    <property type="match status" value="1"/>
</dbReference>
<sequence length="340" mass="39067">MGEIKVILTARKTLIEFDNKLWARKDTPNLFDITMGSPDSAEVTDLVGMYLLDNFSREFPELKGGLYRDDALFCVRNTSNRRLDLLKKRINKFFKSFGLSIIIESENYSANYLDVNCNITNGLHEPYIKPNSNLIYINRSSNHPPQIKNALVRSISQRISSLSSNEEIFNKHCDRYNAALLKAGYKSKIWFIPKGNPPNGGRTIRNNINRFRIFNNMHKNCKNGIYDNTYNKCRSDVNLGKVNGSSNRSKHTGNSRNINNNIRIKTYGRHDNGKVYLRNNHGNIDIDRYNNDSGKNSNPMSWSTNRIFTNNINSIGNPNSDKDTLWLIIPYAMQIKTNIK</sequence>
<dbReference type="InterPro" id="IPR058912">
    <property type="entry name" value="HTH_animal"/>
</dbReference>
<keyword evidence="2" id="KW-1185">Reference proteome</keyword>
<dbReference type="KEGG" id="osn:115226743"/>
<organism evidence="2 3">
    <name type="scientific">Octopus sinensis</name>
    <name type="common">East Asian common octopus</name>
    <dbReference type="NCBI Taxonomy" id="2607531"/>
    <lineage>
        <taxon>Eukaryota</taxon>
        <taxon>Metazoa</taxon>
        <taxon>Spiralia</taxon>
        <taxon>Lophotrochozoa</taxon>
        <taxon>Mollusca</taxon>
        <taxon>Cephalopoda</taxon>
        <taxon>Coleoidea</taxon>
        <taxon>Octopodiformes</taxon>
        <taxon>Octopoda</taxon>
        <taxon>Incirrata</taxon>
        <taxon>Octopodidae</taxon>
        <taxon>Octopus</taxon>
    </lineage>
</organism>
<dbReference type="PANTHER" id="PTHR21301">
    <property type="entry name" value="REVERSE TRANSCRIPTASE"/>
    <property type="match status" value="1"/>
</dbReference>
<feature type="domain" description="Helix-turn-helix" evidence="1">
    <location>
        <begin position="135"/>
        <end position="189"/>
    </location>
</feature>
<evidence type="ECO:0000313" key="2">
    <source>
        <dbReference type="Proteomes" id="UP000515154"/>
    </source>
</evidence>
<protein>
    <submittedName>
        <fullName evidence="3">GATA zinc finger domain-containing protein 14-like</fullName>
    </submittedName>
</protein>
<name>A0A6P7TPJ1_9MOLL</name>
<gene>
    <name evidence="3" type="primary">LOC115226743</name>
</gene>
<accession>A0A6P7TPJ1</accession>
<evidence type="ECO:0000259" key="1">
    <source>
        <dbReference type="Pfam" id="PF26215"/>
    </source>
</evidence>
<reference evidence="3" key="1">
    <citation type="submission" date="2025-08" db="UniProtKB">
        <authorList>
            <consortium name="RefSeq"/>
        </authorList>
    </citation>
    <scope>IDENTIFICATION</scope>
</reference>
<dbReference type="RefSeq" id="XP_029653623.1">
    <property type="nucleotide sequence ID" value="XM_029797763.1"/>
</dbReference>
<dbReference type="Pfam" id="PF26215">
    <property type="entry name" value="HTH_animal"/>
    <property type="match status" value="1"/>
</dbReference>
<dbReference type="Proteomes" id="UP000515154">
    <property type="component" value="Linkage group LG30"/>
</dbReference>
<proteinExistence type="predicted"/>